<dbReference type="EMBL" id="JAWDGP010005311">
    <property type="protein sequence ID" value="KAK3757904.1"/>
    <property type="molecule type" value="Genomic_DNA"/>
</dbReference>
<reference evidence="1" key="1">
    <citation type="journal article" date="2023" name="G3 (Bethesda)">
        <title>A reference genome for the long-term kleptoplast-retaining sea slug Elysia crispata morphotype clarki.</title>
        <authorList>
            <person name="Eastman K.E."/>
            <person name="Pendleton A.L."/>
            <person name="Shaikh M.A."/>
            <person name="Suttiyut T."/>
            <person name="Ogas R."/>
            <person name="Tomko P."/>
            <person name="Gavelis G."/>
            <person name="Widhalm J.R."/>
            <person name="Wisecaver J.H."/>
        </authorList>
    </citation>
    <scope>NUCLEOTIDE SEQUENCE</scope>
    <source>
        <strain evidence="1">ECLA1</strain>
    </source>
</reference>
<gene>
    <name evidence="1" type="ORF">RRG08_058820</name>
</gene>
<evidence type="ECO:0000313" key="1">
    <source>
        <dbReference type="EMBL" id="KAK3757904.1"/>
    </source>
</evidence>
<dbReference type="AlphaFoldDB" id="A0AAE1D5B1"/>
<dbReference type="Proteomes" id="UP001283361">
    <property type="component" value="Unassembled WGS sequence"/>
</dbReference>
<keyword evidence="2" id="KW-1185">Reference proteome</keyword>
<proteinExistence type="predicted"/>
<accession>A0AAE1D5B1</accession>
<comment type="caution">
    <text evidence="1">The sequence shown here is derived from an EMBL/GenBank/DDBJ whole genome shotgun (WGS) entry which is preliminary data.</text>
</comment>
<organism evidence="1 2">
    <name type="scientific">Elysia crispata</name>
    <name type="common">lettuce slug</name>
    <dbReference type="NCBI Taxonomy" id="231223"/>
    <lineage>
        <taxon>Eukaryota</taxon>
        <taxon>Metazoa</taxon>
        <taxon>Spiralia</taxon>
        <taxon>Lophotrochozoa</taxon>
        <taxon>Mollusca</taxon>
        <taxon>Gastropoda</taxon>
        <taxon>Heterobranchia</taxon>
        <taxon>Euthyneura</taxon>
        <taxon>Panpulmonata</taxon>
        <taxon>Sacoglossa</taxon>
        <taxon>Placobranchoidea</taxon>
        <taxon>Plakobranchidae</taxon>
        <taxon>Elysia</taxon>
    </lineage>
</organism>
<sequence>MCKQMFLITKRIGLHDPEWDLANSSDSFSQNMSLSDGIHIKSRQQLPQNFVFARGSIFSVSTELTPIALAADTLPQTLLIQYRRVIHKYEGLDDFKLELELLQLFFHSISARCFP</sequence>
<name>A0AAE1D5B1_9GAST</name>
<evidence type="ECO:0000313" key="2">
    <source>
        <dbReference type="Proteomes" id="UP001283361"/>
    </source>
</evidence>
<protein>
    <submittedName>
        <fullName evidence="1">Uncharacterized protein</fullName>
    </submittedName>
</protein>